<dbReference type="AlphaFoldDB" id="A0A0V1LLL0"/>
<sequence>MVLRFISLKLQYDSFAFKLLNDTIVQLCALSAFEPCLKIWSGFEILHIISNARCCYQFWQNLQCRMDQSERSMKFMSIIKLDRSSLNNIIQVCTSFGVVPWRKLFQP</sequence>
<gene>
    <name evidence="1" type="ORF">T02_5982</name>
</gene>
<comment type="caution">
    <text evidence="1">The sequence shown here is derived from an EMBL/GenBank/DDBJ whole genome shotgun (WGS) entry which is preliminary data.</text>
</comment>
<reference evidence="1 2" key="1">
    <citation type="submission" date="2015-05" db="EMBL/GenBank/DDBJ databases">
        <title>Evolution of Trichinella species and genotypes.</title>
        <authorList>
            <person name="Korhonen P.K."/>
            <person name="Edoardo P."/>
            <person name="Giuseppe L.R."/>
            <person name="Gasser R.B."/>
        </authorList>
    </citation>
    <scope>NUCLEOTIDE SEQUENCE [LARGE SCALE GENOMIC DNA]</scope>
    <source>
        <strain evidence="1">ISS10</strain>
    </source>
</reference>
<dbReference type="OrthoDB" id="5923474at2759"/>
<dbReference type="Proteomes" id="UP000054721">
    <property type="component" value="Unassembled WGS sequence"/>
</dbReference>
<accession>A0A0V1LLL0</accession>
<evidence type="ECO:0000313" key="1">
    <source>
        <dbReference type="EMBL" id="KRZ60397.1"/>
    </source>
</evidence>
<proteinExistence type="predicted"/>
<organism evidence="1 2">
    <name type="scientific">Trichinella nativa</name>
    <dbReference type="NCBI Taxonomy" id="6335"/>
    <lineage>
        <taxon>Eukaryota</taxon>
        <taxon>Metazoa</taxon>
        <taxon>Ecdysozoa</taxon>
        <taxon>Nematoda</taxon>
        <taxon>Enoplea</taxon>
        <taxon>Dorylaimia</taxon>
        <taxon>Trichinellida</taxon>
        <taxon>Trichinellidae</taxon>
        <taxon>Trichinella</taxon>
    </lineage>
</organism>
<protein>
    <submittedName>
        <fullName evidence="1">Uncharacterized protein</fullName>
    </submittedName>
</protein>
<evidence type="ECO:0000313" key="2">
    <source>
        <dbReference type="Proteomes" id="UP000054721"/>
    </source>
</evidence>
<dbReference type="EMBL" id="JYDW01000029">
    <property type="protein sequence ID" value="KRZ60397.1"/>
    <property type="molecule type" value="Genomic_DNA"/>
</dbReference>
<keyword evidence="2" id="KW-1185">Reference proteome</keyword>
<name>A0A0V1LLL0_9BILA</name>